<dbReference type="Proteomes" id="UP000801492">
    <property type="component" value="Unassembled WGS sequence"/>
</dbReference>
<proteinExistence type="predicted"/>
<dbReference type="EMBL" id="VTPC01090160">
    <property type="protein sequence ID" value="KAF2884534.1"/>
    <property type="molecule type" value="Genomic_DNA"/>
</dbReference>
<keyword evidence="2" id="KW-1185">Reference proteome</keyword>
<evidence type="ECO:0000313" key="1">
    <source>
        <dbReference type="EMBL" id="KAF2884534.1"/>
    </source>
</evidence>
<accession>A0A8K0G3I6</accession>
<reference evidence="1" key="1">
    <citation type="submission" date="2019-08" db="EMBL/GenBank/DDBJ databases">
        <title>The genome of the North American firefly Photinus pyralis.</title>
        <authorList>
            <consortium name="Photinus pyralis genome working group"/>
            <person name="Fallon T.R."/>
            <person name="Sander Lower S.E."/>
            <person name="Weng J.-K."/>
        </authorList>
    </citation>
    <scope>NUCLEOTIDE SEQUENCE</scope>
    <source>
        <strain evidence="1">TRF0915ILg1</strain>
        <tissue evidence="1">Whole body</tissue>
    </source>
</reference>
<dbReference type="AlphaFoldDB" id="A0A8K0G3I6"/>
<comment type="caution">
    <text evidence="1">The sequence shown here is derived from an EMBL/GenBank/DDBJ whole genome shotgun (WGS) entry which is preliminary data.</text>
</comment>
<sequence length="181" mass="20982">MSESLDDQFKSPLREMRHCGNACRKIRAVWLRFELCNATQGLIKFHGNITKEKDGNQYLTADLMTPISWDDNIGSAVSIQSRVTGETFMELFVIREKNLCKAANIYLGEFWYALERAFQMPVRSCPISAGRYHARRAKLDFDRITLQTFPFGRLRFIMGAIDHKSRQNIWCLLVEVDNPQN</sequence>
<name>A0A8K0G3I6_IGNLU</name>
<gene>
    <name evidence="1" type="ORF">ILUMI_21650</name>
</gene>
<evidence type="ECO:0000313" key="2">
    <source>
        <dbReference type="Proteomes" id="UP000801492"/>
    </source>
</evidence>
<protein>
    <submittedName>
        <fullName evidence="1">Uncharacterized protein</fullName>
    </submittedName>
</protein>
<organism evidence="1 2">
    <name type="scientific">Ignelater luminosus</name>
    <name type="common">Cucubano</name>
    <name type="synonym">Pyrophorus luminosus</name>
    <dbReference type="NCBI Taxonomy" id="2038154"/>
    <lineage>
        <taxon>Eukaryota</taxon>
        <taxon>Metazoa</taxon>
        <taxon>Ecdysozoa</taxon>
        <taxon>Arthropoda</taxon>
        <taxon>Hexapoda</taxon>
        <taxon>Insecta</taxon>
        <taxon>Pterygota</taxon>
        <taxon>Neoptera</taxon>
        <taxon>Endopterygota</taxon>
        <taxon>Coleoptera</taxon>
        <taxon>Polyphaga</taxon>
        <taxon>Elateriformia</taxon>
        <taxon>Elateroidea</taxon>
        <taxon>Elateridae</taxon>
        <taxon>Agrypninae</taxon>
        <taxon>Pyrophorini</taxon>
        <taxon>Ignelater</taxon>
    </lineage>
</organism>
<dbReference type="OrthoDB" id="6814999at2759"/>